<dbReference type="GO" id="GO:0016034">
    <property type="term" value="F:maleylacetoacetate isomerase activity"/>
    <property type="evidence" value="ECO:0007669"/>
    <property type="project" value="TreeGrafter"/>
</dbReference>
<dbReference type="InterPro" id="IPR040079">
    <property type="entry name" value="Glutathione_S-Trfase"/>
</dbReference>
<comment type="caution">
    <text evidence="2">The sequence shown here is derived from an EMBL/GenBank/DDBJ whole genome shotgun (WGS) entry which is preliminary data.</text>
</comment>
<dbReference type="CDD" id="cd03195">
    <property type="entry name" value="GST_C_4"/>
    <property type="match status" value="1"/>
</dbReference>
<organism evidence="2 3">
    <name type="scientific">Tatumella morbirosei</name>
    <dbReference type="NCBI Taxonomy" id="642227"/>
    <lineage>
        <taxon>Bacteria</taxon>
        <taxon>Pseudomonadati</taxon>
        <taxon>Pseudomonadota</taxon>
        <taxon>Gammaproteobacteria</taxon>
        <taxon>Enterobacterales</taxon>
        <taxon>Erwiniaceae</taxon>
        <taxon>Tatumella</taxon>
    </lineage>
</organism>
<dbReference type="OrthoDB" id="8857552at2"/>
<dbReference type="GO" id="GO:0006559">
    <property type="term" value="P:L-phenylalanine catabolic process"/>
    <property type="evidence" value="ECO:0007669"/>
    <property type="project" value="TreeGrafter"/>
</dbReference>
<dbReference type="eggNOG" id="COG0625">
    <property type="taxonomic scope" value="Bacteria"/>
</dbReference>
<dbReference type="PANTHER" id="PTHR42673">
    <property type="entry name" value="MALEYLACETOACETATE ISOMERASE"/>
    <property type="match status" value="1"/>
</dbReference>
<dbReference type="Pfam" id="PF14834">
    <property type="entry name" value="GST_C_4"/>
    <property type="match status" value="1"/>
</dbReference>
<dbReference type="EMBL" id="JPKR02000003">
    <property type="protein sequence ID" value="KGD72312.1"/>
    <property type="molecule type" value="Genomic_DNA"/>
</dbReference>
<dbReference type="NCBIfam" id="NF011693">
    <property type="entry name" value="PRK15113.1"/>
    <property type="match status" value="1"/>
</dbReference>
<proteinExistence type="predicted"/>
<dbReference type="Gene3D" id="3.40.30.10">
    <property type="entry name" value="Glutaredoxin"/>
    <property type="match status" value="1"/>
</dbReference>
<dbReference type="RefSeq" id="WP_038021777.1">
    <property type="nucleotide sequence ID" value="NZ_JPKR02000003.1"/>
</dbReference>
<dbReference type="STRING" id="642227.HA49_16365"/>
<dbReference type="Proteomes" id="UP000029577">
    <property type="component" value="Unassembled WGS sequence"/>
</dbReference>
<dbReference type="SUPFAM" id="SSF52833">
    <property type="entry name" value="Thioredoxin-like"/>
    <property type="match status" value="1"/>
</dbReference>
<dbReference type="PANTHER" id="PTHR42673:SF21">
    <property type="entry name" value="GLUTATHIONE S-TRANSFERASE YFCF"/>
    <property type="match status" value="1"/>
</dbReference>
<dbReference type="InterPro" id="IPR036282">
    <property type="entry name" value="Glutathione-S-Trfase_C_sf"/>
</dbReference>
<dbReference type="Pfam" id="PF13409">
    <property type="entry name" value="GST_N_2"/>
    <property type="match status" value="1"/>
</dbReference>
<dbReference type="GO" id="GO:0006749">
    <property type="term" value="P:glutathione metabolic process"/>
    <property type="evidence" value="ECO:0007669"/>
    <property type="project" value="TreeGrafter"/>
</dbReference>
<dbReference type="SUPFAM" id="SSF47616">
    <property type="entry name" value="GST C-terminal domain-like"/>
    <property type="match status" value="1"/>
</dbReference>
<evidence type="ECO:0000259" key="1">
    <source>
        <dbReference type="PROSITE" id="PS50404"/>
    </source>
</evidence>
<name>A0A095T6K2_9GAMM</name>
<dbReference type="InterPro" id="IPR036249">
    <property type="entry name" value="Thioredoxin-like_sf"/>
</dbReference>
<keyword evidence="3" id="KW-1185">Reference proteome</keyword>
<dbReference type="SFLD" id="SFLDS00019">
    <property type="entry name" value="Glutathione_Transferase_(cytos"/>
    <property type="match status" value="1"/>
</dbReference>
<dbReference type="GO" id="GO:0004364">
    <property type="term" value="F:glutathione transferase activity"/>
    <property type="evidence" value="ECO:0007669"/>
    <property type="project" value="TreeGrafter"/>
</dbReference>
<dbReference type="PROSITE" id="PS50404">
    <property type="entry name" value="GST_NTER"/>
    <property type="match status" value="1"/>
</dbReference>
<evidence type="ECO:0000313" key="3">
    <source>
        <dbReference type="Proteomes" id="UP000029577"/>
    </source>
</evidence>
<feature type="domain" description="GST N-terminal" evidence="1">
    <location>
        <begin position="6"/>
        <end position="87"/>
    </location>
</feature>
<dbReference type="Gene3D" id="1.20.1050.10">
    <property type="match status" value="1"/>
</dbReference>
<reference evidence="2" key="1">
    <citation type="submission" date="2014-12" db="EMBL/GenBank/DDBJ databases">
        <title>The draft genome of the Tatumella morbirosei type strain, LMG23360T isolated from pineapple rot.</title>
        <authorList>
            <person name="Smits T.H."/>
            <person name="Palmer M."/>
            <person name="Venter S.N."/>
            <person name="Duffy B."/>
            <person name="Steenkamp E.T."/>
            <person name="Chan W.Y."/>
            <person name="Coutinho T.A."/>
            <person name="Coetzee M.P."/>
            <person name="De Maayer P."/>
        </authorList>
    </citation>
    <scope>NUCLEOTIDE SEQUENCE [LARGE SCALE GENOMIC DNA]</scope>
    <source>
        <strain evidence="2">LMG 23360</strain>
    </source>
</reference>
<dbReference type="InterPro" id="IPR034338">
    <property type="entry name" value="GST_4_C"/>
</dbReference>
<dbReference type="AlphaFoldDB" id="A0A095T6K2"/>
<gene>
    <name evidence="2" type="ORF">HA49_16365</name>
</gene>
<accession>A0A095T6K2</accession>
<evidence type="ECO:0000313" key="2">
    <source>
        <dbReference type="EMBL" id="KGD72312.1"/>
    </source>
</evidence>
<dbReference type="InterPro" id="IPR004045">
    <property type="entry name" value="Glutathione_S-Trfase_N"/>
</dbReference>
<protein>
    <submittedName>
        <fullName evidence="2">Glutathione S-transferase</fullName>
    </submittedName>
</protein>
<sequence length="214" mass="24175">MSSPGLILWSDSGFHSPYAMSVYVCMQEKGLRFSVNTLNLEQNQHTRPELSSLLLTGRVPCLQHDGFTLSESSAIAEYLDETFPAPDYPRVYPSHHQQKAMARQVQAWLRSDFLALRTERPTDVIFSGRKYPPLSAAGERDVKKLISGASQLIGQHSSLFGQWSVADCDLAVMLNRLTKHGDPLPERLQEYAAFQWQRASIQLWVNEAVKLNNK</sequence>